<organism evidence="1">
    <name type="scientific">uncultured Cytophagales bacterium</name>
    <dbReference type="NCBI Taxonomy" id="158755"/>
    <lineage>
        <taxon>Bacteria</taxon>
        <taxon>Pseudomonadati</taxon>
        <taxon>Bacteroidota</taxon>
        <taxon>Sphingobacteriia</taxon>
        <taxon>Sphingobacteriales</taxon>
        <taxon>environmental samples</taxon>
    </lineage>
</organism>
<proteinExistence type="predicted"/>
<accession>A0A6J4LAJ5</accession>
<reference evidence="1" key="1">
    <citation type="submission" date="2020-02" db="EMBL/GenBank/DDBJ databases">
        <authorList>
            <person name="Meier V. D."/>
        </authorList>
    </citation>
    <scope>NUCLEOTIDE SEQUENCE</scope>
    <source>
        <strain evidence="1">AVDCRST_MAG56</strain>
    </source>
</reference>
<dbReference type="EMBL" id="CADCTQ010000593">
    <property type="protein sequence ID" value="CAA9325673.1"/>
    <property type="molecule type" value="Genomic_DNA"/>
</dbReference>
<name>A0A6J4LAJ5_9SPHI</name>
<sequence>MLSRMLIYHAFLHYQRRMPIRQYVVYFGKEKLNMESRLASDSLTYQYQLVDLRTFPYQTFLQSAHGQEVLLAILADFGEESPALIAGQILLKLRQVSESELQLAQRVLQLVRLAVLRNLSTTVFNAAQHMALHIDIKEDALYQLGKEATALNLLKEGFPPEAVARLTELPFARIMQLKLELDASRKES</sequence>
<gene>
    <name evidence="1" type="ORF">AVDCRST_MAG56-7116</name>
</gene>
<evidence type="ECO:0000313" key="1">
    <source>
        <dbReference type="EMBL" id="CAA9325673.1"/>
    </source>
</evidence>
<dbReference type="AlphaFoldDB" id="A0A6J4LAJ5"/>
<protein>
    <submittedName>
        <fullName evidence="1">Uncharacterized protein</fullName>
    </submittedName>
</protein>